<dbReference type="AlphaFoldDB" id="A0A9Q0EN78"/>
<sequence>MKSKHSNADSAHVYYTGLIRLNSTPPPPPPPPPWLLHPAVYGTGARGDEPQAPVLGDEDSPDPRDNGRADLLLQSGVFLWKQQLEVNAELYSVKNSG</sequence>
<reference evidence="2" key="1">
    <citation type="submission" date="2022-07" db="EMBL/GenBank/DDBJ databases">
        <title>Chromosome-level genome of Muraenolepis orangiensis.</title>
        <authorList>
            <person name="Kim J."/>
        </authorList>
    </citation>
    <scope>NUCLEOTIDE SEQUENCE</scope>
    <source>
        <strain evidence="2">KU_S4_2022</strain>
        <tissue evidence="2">Muscle</tissue>
    </source>
</reference>
<accession>A0A9Q0EN78</accession>
<comment type="caution">
    <text evidence="2">The sequence shown here is derived from an EMBL/GenBank/DDBJ whole genome shotgun (WGS) entry which is preliminary data.</text>
</comment>
<dbReference type="EMBL" id="JANIIK010000039">
    <property type="protein sequence ID" value="KAJ3608658.1"/>
    <property type="molecule type" value="Genomic_DNA"/>
</dbReference>
<evidence type="ECO:0000256" key="1">
    <source>
        <dbReference type="SAM" id="MobiDB-lite"/>
    </source>
</evidence>
<feature type="region of interest" description="Disordered" evidence="1">
    <location>
        <begin position="19"/>
        <end position="69"/>
    </location>
</feature>
<protein>
    <submittedName>
        <fullName evidence="2">Uncharacterized protein</fullName>
    </submittedName>
</protein>
<feature type="compositionally biased region" description="Pro residues" evidence="1">
    <location>
        <begin position="24"/>
        <end position="35"/>
    </location>
</feature>
<proteinExistence type="predicted"/>
<name>A0A9Q0EN78_9TELE</name>
<gene>
    <name evidence="2" type="ORF">NHX12_023189</name>
</gene>
<evidence type="ECO:0000313" key="3">
    <source>
        <dbReference type="Proteomes" id="UP001148018"/>
    </source>
</evidence>
<evidence type="ECO:0000313" key="2">
    <source>
        <dbReference type="EMBL" id="KAJ3608658.1"/>
    </source>
</evidence>
<dbReference type="Proteomes" id="UP001148018">
    <property type="component" value="Unassembled WGS sequence"/>
</dbReference>
<organism evidence="2 3">
    <name type="scientific">Muraenolepis orangiensis</name>
    <name type="common">Patagonian moray cod</name>
    <dbReference type="NCBI Taxonomy" id="630683"/>
    <lineage>
        <taxon>Eukaryota</taxon>
        <taxon>Metazoa</taxon>
        <taxon>Chordata</taxon>
        <taxon>Craniata</taxon>
        <taxon>Vertebrata</taxon>
        <taxon>Euteleostomi</taxon>
        <taxon>Actinopterygii</taxon>
        <taxon>Neopterygii</taxon>
        <taxon>Teleostei</taxon>
        <taxon>Neoteleostei</taxon>
        <taxon>Acanthomorphata</taxon>
        <taxon>Zeiogadaria</taxon>
        <taxon>Gadariae</taxon>
        <taxon>Gadiformes</taxon>
        <taxon>Muraenolepidoidei</taxon>
        <taxon>Muraenolepididae</taxon>
        <taxon>Muraenolepis</taxon>
    </lineage>
</organism>
<keyword evidence="3" id="KW-1185">Reference proteome</keyword>